<dbReference type="Gene3D" id="3.40.50.150">
    <property type="entry name" value="Vaccinia Virus protein VP39"/>
    <property type="match status" value="1"/>
</dbReference>
<accession>A0A1I5GCT3</accession>
<dbReference type="Proteomes" id="UP000199564">
    <property type="component" value="Unassembled WGS sequence"/>
</dbReference>
<keyword evidence="1" id="KW-0808">Transferase</keyword>
<keyword evidence="1" id="KW-0489">Methyltransferase</keyword>
<dbReference type="AlphaFoldDB" id="A0A1I5GCT3"/>
<dbReference type="Pfam" id="PF13489">
    <property type="entry name" value="Methyltransf_23"/>
    <property type="match status" value="1"/>
</dbReference>
<dbReference type="GO" id="GO:0008168">
    <property type="term" value="F:methyltransferase activity"/>
    <property type="evidence" value="ECO:0007669"/>
    <property type="project" value="UniProtKB-KW"/>
</dbReference>
<name>A0A1I5GCT3_9BACT</name>
<dbReference type="RefSeq" id="WP_139217472.1">
    <property type="nucleotide sequence ID" value="NZ_FOVW01000005.1"/>
</dbReference>
<dbReference type="EMBL" id="FOVW01000005">
    <property type="protein sequence ID" value="SFO33875.1"/>
    <property type="molecule type" value="Genomic_DNA"/>
</dbReference>
<proteinExistence type="predicted"/>
<dbReference type="CDD" id="cd02440">
    <property type="entry name" value="AdoMet_MTases"/>
    <property type="match status" value="1"/>
</dbReference>
<protein>
    <submittedName>
        <fullName evidence="1">Methyltransferase domain-containing protein</fullName>
    </submittedName>
</protein>
<reference evidence="2" key="1">
    <citation type="submission" date="2016-10" db="EMBL/GenBank/DDBJ databases">
        <authorList>
            <person name="Varghese N."/>
            <person name="Submissions S."/>
        </authorList>
    </citation>
    <scope>NUCLEOTIDE SEQUENCE [LARGE SCALE GENOMIC DNA]</scope>
    <source>
        <strain evidence="2">DSM 15282</strain>
    </source>
</reference>
<dbReference type="PANTHER" id="PTHR43861">
    <property type="entry name" value="TRANS-ACONITATE 2-METHYLTRANSFERASE-RELATED"/>
    <property type="match status" value="1"/>
</dbReference>
<evidence type="ECO:0000313" key="1">
    <source>
        <dbReference type="EMBL" id="SFO33875.1"/>
    </source>
</evidence>
<keyword evidence="2" id="KW-1185">Reference proteome</keyword>
<gene>
    <name evidence="1" type="ORF">SAMN04488519_105321</name>
</gene>
<sequence length="306" mass="34965">MIDRQCPFCKSTHLTKFQAYERMFGAGDSFSYLECLDCFSLQIEQIPDNLSDYYSGSYYSFVPLVPSSLISKAFKALRAKLFLQLRMSFFAPKVYGYWLKNVFQGFNQSIADVGCGNGQLLYELHCSGFKNLTGFDPYLEKDQVLGKGLSLQKMDFLDSDQTFDLIMMHHSFEHMSNPESVLKACKERLNPGGTLLIRLPITDGQVWKDKRANWVQLDAPRHLVIPSISGLKALAKTQGLKLSHMEFDSTAFQFWGTALYEQGHSLEVDENEYFSSEEMSDFHKKAFLYNQEGRGDQALFILKKAD</sequence>
<dbReference type="GO" id="GO:0032259">
    <property type="term" value="P:methylation"/>
    <property type="evidence" value="ECO:0007669"/>
    <property type="project" value="UniProtKB-KW"/>
</dbReference>
<dbReference type="SUPFAM" id="SSF53335">
    <property type="entry name" value="S-adenosyl-L-methionine-dependent methyltransferases"/>
    <property type="match status" value="1"/>
</dbReference>
<organism evidence="1 2">
    <name type="scientific">Algoriphagus ornithinivorans</name>
    <dbReference type="NCBI Taxonomy" id="226506"/>
    <lineage>
        <taxon>Bacteria</taxon>
        <taxon>Pseudomonadati</taxon>
        <taxon>Bacteroidota</taxon>
        <taxon>Cytophagia</taxon>
        <taxon>Cytophagales</taxon>
        <taxon>Cyclobacteriaceae</taxon>
        <taxon>Algoriphagus</taxon>
    </lineage>
</organism>
<evidence type="ECO:0000313" key="2">
    <source>
        <dbReference type="Proteomes" id="UP000199564"/>
    </source>
</evidence>
<dbReference type="STRING" id="226506.SAMN04488519_105321"/>
<dbReference type="InterPro" id="IPR029063">
    <property type="entry name" value="SAM-dependent_MTases_sf"/>
</dbReference>